<dbReference type="InterPro" id="IPR025358">
    <property type="entry name" value="DUF4262"/>
</dbReference>
<sequence>MSERPLSEFEQGILENIEKSGCQVNTIFDPEGFEPTFSYSIGFPETVGQPEVIIFGLRREVMHAMINVLLDKCRQGLTLKDGLTVEGLLDGYTCITRSVLSDNIVRDYFNSAIWYEKYRTGSDMEEAYQIVWPGVQQRLFPWDKGCDQIVIDSQPSLYLPESVH</sequence>
<evidence type="ECO:0008006" key="3">
    <source>
        <dbReference type="Google" id="ProtNLM"/>
    </source>
</evidence>
<proteinExistence type="predicted"/>
<dbReference type="Proteomes" id="UP000199331">
    <property type="component" value="Unassembled WGS sequence"/>
</dbReference>
<dbReference type="AlphaFoldDB" id="A0A1I5NP20"/>
<dbReference type="STRING" id="604088.SAMN04488060_1990"/>
<evidence type="ECO:0000313" key="1">
    <source>
        <dbReference type="EMBL" id="SFP23427.1"/>
    </source>
</evidence>
<dbReference type="EMBL" id="FOWZ01000003">
    <property type="protein sequence ID" value="SFP23427.1"/>
    <property type="molecule type" value="Genomic_DNA"/>
</dbReference>
<accession>A0A1I5NP20</accession>
<dbReference type="Pfam" id="PF14081">
    <property type="entry name" value="DUF4262"/>
    <property type="match status" value="1"/>
</dbReference>
<keyword evidence="2" id="KW-1185">Reference proteome</keyword>
<gene>
    <name evidence="1" type="ORF">SAMN04488060_1990</name>
</gene>
<protein>
    <recommendedName>
        <fullName evidence="3">DUF4262 domain-containing protein</fullName>
    </recommendedName>
</protein>
<dbReference type="RefSeq" id="WP_245755847.1">
    <property type="nucleotide sequence ID" value="NZ_FOWZ01000003.1"/>
</dbReference>
<name>A0A1I5NP20_9SPHN</name>
<evidence type="ECO:0000313" key="2">
    <source>
        <dbReference type="Proteomes" id="UP000199331"/>
    </source>
</evidence>
<organism evidence="1 2">
    <name type="scientific">Qipengyuania nanhaisediminis</name>
    <dbReference type="NCBI Taxonomy" id="604088"/>
    <lineage>
        <taxon>Bacteria</taxon>
        <taxon>Pseudomonadati</taxon>
        <taxon>Pseudomonadota</taxon>
        <taxon>Alphaproteobacteria</taxon>
        <taxon>Sphingomonadales</taxon>
        <taxon>Erythrobacteraceae</taxon>
        <taxon>Qipengyuania</taxon>
    </lineage>
</organism>
<reference evidence="2" key="1">
    <citation type="submission" date="2016-10" db="EMBL/GenBank/DDBJ databases">
        <authorList>
            <person name="Varghese N."/>
            <person name="Submissions S."/>
        </authorList>
    </citation>
    <scope>NUCLEOTIDE SEQUENCE [LARGE SCALE GENOMIC DNA]</scope>
    <source>
        <strain evidence="2">CGMCC 1.7715</strain>
    </source>
</reference>